<feature type="transmembrane region" description="Helical" evidence="7">
    <location>
        <begin position="50"/>
        <end position="70"/>
    </location>
</feature>
<reference evidence="8" key="1">
    <citation type="submission" date="2021-06" db="EMBL/GenBank/DDBJ databases">
        <authorList>
            <person name="Kallberg Y."/>
            <person name="Tangrot J."/>
            <person name="Rosling A."/>
        </authorList>
    </citation>
    <scope>NUCLEOTIDE SEQUENCE</scope>
    <source>
        <strain evidence="8">BR232B</strain>
    </source>
</reference>
<accession>A0A9N9H9G4</accession>
<dbReference type="EMBL" id="CAJVPI010004642">
    <property type="protein sequence ID" value="CAG8669261.1"/>
    <property type="molecule type" value="Genomic_DNA"/>
</dbReference>
<gene>
    <name evidence="8" type="ORF">PBRASI_LOCUS11215</name>
</gene>
<evidence type="ECO:0000256" key="7">
    <source>
        <dbReference type="SAM" id="Phobius"/>
    </source>
</evidence>
<feature type="transmembrane region" description="Helical" evidence="7">
    <location>
        <begin position="82"/>
        <end position="106"/>
    </location>
</feature>
<keyword evidence="4 7" id="KW-1133">Transmembrane helix</keyword>
<dbReference type="Proteomes" id="UP000789739">
    <property type="component" value="Unassembled WGS sequence"/>
</dbReference>
<proteinExistence type="inferred from homology"/>
<name>A0A9N9H9G4_9GLOM</name>
<evidence type="ECO:0000256" key="1">
    <source>
        <dbReference type="ARBA" id="ARBA00004141"/>
    </source>
</evidence>
<protein>
    <submittedName>
        <fullName evidence="8">8353_t:CDS:1</fullName>
    </submittedName>
</protein>
<keyword evidence="3 6" id="KW-0812">Transmembrane</keyword>
<evidence type="ECO:0000313" key="9">
    <source>
        <dbReference type="Proteomes" id="UP000789739"/>
    </source>
</evidence>
<dbReference type="InterPro" id="IPR018086">
    <property type="entry name" value="NADH_UbQ_OxRdtase_su1_CS"/>
</dbReference>
<sequence>MTLGERKVMGAMQRRVGPNVVGVYGVLQPFSDGLKLLLKESIFPTRANRALFILAPTITLTLSILSWAVIPFAKGTSLGDLTLGLLFLLAVSSLSVYGVLLAGWSANSKYAFLGSLRSTAQFVSYELPLAMVVLVIIAASGSLSLTVIVESQQGIWYVIPLLPLSLLWIIVILAETNRPPFDLPEAE</sequence>
<evidence type="ECO:0000256" key="4">
    <source>
        <dbReference type="ARBA" id="ARBA00022989"/>
    </source>
</evidence>
<dbReference type="InterPro" id="IPR001694">
    <property type="entry name" value="NADH_UbQ_OxRdtase_su1/FPO"/>
</dbReference>
<dbReference type="PANTHER" id="PTHR11432">
    <property type="entry name" value="NADH DEHYDROGENASE SUBUNIT 1"/>
    <property type="match status" value="1"/>
</dbReference>
<dbReference type="Pfam" id="PF00146">
    <property type="entry name" value="NADHdh"/>
    <property type="match status" value="1"/>
</dbReference>
<dbReference type="GO" id="GO:0005743">
    <property type="term" value="C:mitochondrial inner membrane"/>
    <property type="evidence" value="ECO:0007669"/>
    <property type="project" value="UniProtKB-SubCell"/>
</dbReference>
<dbReference type="GO" id="GO:0009060">
    <property type="term" value="P:aerobic respiration"/>
    <property type="evidence" value="ECO:0007669"/>
    <property type="project" value="TreeGrafter"/>
</dbReference>
<dbReference type="OrthoDB" id="531329at2759"/>
<dbReference type="PANTHER" id="PTHR11432:SF3">
    <property type="entry name" value="NADH-UBIQUINONE OXIDOREDUCTASE CHAIN 1"/>
    <property type="match status" value="1"/>
</dbReference>
<comment type="similarity">
    <text evidence="2 6">Belongs to the complex I subunit 1 family.</text>
</comment>
<dbReference type="AlphaFoldDB" id="A0A9N9H9G4"/>
<keyword evidence="5 7" id="KW-0472">Membrane</keyword>
<evidence type="ECO:0000256" key="3">
    <source>
        <dbReference type="ARBA" id="ARBA00022692"/>
    </source>
</evidence>
<feature type="transmembrane region" description="Helical" evidence="7">
    <location>
        <begin position="155"/>
        <end position="174"/>
    </location>
</feature>
<evidence type="ECO:0000313" key="8">
    <source>
        <dbReference type="EMBL" id="CAG8669261.1"/>
    </source>
</evidence>
<keyword evidence="6" id="KW-0520">NAD</keyword>
<comment type="subcellular location">
    <subcellularLocation>
        <location evidence="1">Membrane</location>
        <topology evidence="1">Multi-pass membrane protein</topology>
    </subcellularLocation>
    <subcellularLocation>
        <location evidence="6">Mitochondrion inner membrane</location>
        <topology evidence="6">Multi-pass membrane protein</topology>
    </subcellularLocation>
</comment>
<evidence type="ECO:0000256" key="6">
    <source>
        <dbReference type="RuleBase" id="RU000471"/>
    </source>
</evidence>
<organism evidence="8 9">
    <name type="scientific">Paraglomus brasilianum</name>
    <dbReference type="NCBI Taxonomy" id="144538"/>
    <lineage>
        <taxon>Eukaryota</taxon>
        <taxon>Fungi</taxon>
        <taxon>Fungi incertae sedis</taxon>
        <taxon>Mucoromycota</taxon>
        <taxon>Glomeromycotina</taxon>
        <taxon>Glomeromycetes</taxon>
        <taxon>Paraglomerales</taxon>
        <taxon>Paraglomeraceae</taxon>
        <taxon>Paraglomus</taxon>
    </lineage>
</organism>
<evidence type="ECO:0000256" key="5">
    <source>
        <dbReference type="ARBA" id="ARBA00023136"/>
    </source>
</evidence>
<dbReference type="PROSITE" id="PS00667">
    <property type="entry name" value="COMPLEX1_ND1_1"/>
    <property type="match status" value="1"/>
</dbReference>
<keyword evidence="9" id="KW-1185">Reference proteome</keyword>
<feature type="transmembrane region" description="Helical" evidence="7">
    <location>
        <begin position="127"/>
        <end position="149"/>
    </location>
</feature>
<dbReference type="GO" id="GO:0003954">
    <property type="term" value="F:NADH dehydrogenase activity"/>
    <property type="evidence" value="ECO:0007669"/>
    <property type="project" value="TreeGrafter"/>
</dbReference>
<comment type="caution">
    <text evidence="8">The sequence shown here is derived from an EMBL/GenBank/DDBJ whole genome shotgun (WGS) entry which is preliminary data.</text>
</comment>
<evidence type="ECO:0000256" key="2">
    <source>
        <dbReference type="ARBA" id="ARBA00010535"/>
    </source>
</evidence>